<accession>A0A917WWH8</accession>
<dbReference type="Proteomes" id="UP000642070">
    <property type="component" value="Unassembled WGS sequence"/>
</dbReference>
<comment type="caution">
    <text evidence="1">The sequence shown here is derived from an EMBL/GenBank/DDBJ whole genome shotgun (WGS) entry which is preliminary data.</text>
</comment>
<reference evidence="1" key="1">
    <citation type="journal article" date="2014" name="Int. J. Syst. Evol. Microbiol.">
        <title>Complete genome sequence of Corynebacterium casei LMG S-19264T (=DSM 44701T), isolated from a smear-ripened cheese.</title>
        <authorList>
            <consortium name="US DOE Joint Genome Institute (JGI-PGF)"/>
            <person name="Walter F."/>
            <person name="Albersmeier A."/>
            <person name="Kalinowski J."/>
            <person name="Ruckert C."/>
        </authorList>
    </citation>
    <scope>NUCLEOTIDE SEQUENCE</scope>
    <source>
        <strain evidence="1">JCM 19831</strain>
    </source>
</reference>
<proteinExistence type="predicted"/>
<reference evidence="1" key="2">
    <citation type="submission" date="2020-09" db="EMBL/GenBank/DDBJ databases">
        <authorList>
            <person name="Sun Q."/>
            <person name="Ohkuma M."/>
        </authorList>
    </citation>
    <scope>NUCLEOTIDE SEQUENCE</scope>
    <source>
        <strain evidence="1">JCM 19831</strain>
    </source>
</reference>
<protein>
    <submittedName>
        <fullName evidence="1">Uncharacterized protein</fullName>
    </submittedName>
</protein>
<dbReference type="AlphaFoldDB" id="A0A917WWH8"/>
<gene>
    <name evidence="1" type="ORF">GCM10007977_041100</name>
</gene>
<evidence type="ECO:0000313" key="2">
    <source>
        <dbReference type="Proteomes" id="UP000642070"/>
    </source>
</evidence>
<name>A0A917WWH8_9ACTN</name>
<sequence>MNPPIMKNTNDVVRYIKPICLASVVRNSRANAEPLTGWCTGQGLVTIGFGATVVTKGLLRLLNPLASQLREAPRDQHVTPQAE</sequence>
<dbReference type="EMBL" id="BMPI01000018">
    <property type="protein sequence ID" value="GGM35402.1"/>
    <property type="molecule type" value="Genomic_DNA"/>
</dbReference>
<organism evidence="1 2">
    <name type="scientific">Dactylosporangium sucinum</name>
    <dbReference type="NCBI Taxonomy" id="1424081"/>
    <lineage>
        <taxon>Bacteria</taxon>
        <taxon>Bacillati</taxon>
        <taxon>Actinomycetota</taxon>
        <taxon>Actinomycetes</taxon>
        <taxon>Micromonosporales</taxon>
        <taxon>Micromonosporaceae</taxon>
        <taxon>Dactylosporangium</taxon>
    </lineage>
</organism>
<evidence type="ECO:0000313" key="1">
    <source>
        <dbReference type="EMBL" id="GGM35402.1"/>
    </source>
</evidence>
<keyword evidence="2" id="KW-1185">Reference proteome</keyword>